<comment type="caution">
    <text evidence="5">The sequence shown here is derived from an EMBL/GenBank/DDBJ whole genome shotgun (WGS) entry which is preliminary data.</text>
</comment>
<dbReference type="PANTHER" id="PTHR43464">
    <property type="entry name" value="METHYLTRANSFERASE"/>
    <property type="match status" value="1"/>
</dbReference>
<dbReference type="RefSeq" id="WP_191779784.1">
    <property type="nucleotide sequence ID" value="NZ_JACSQV010000001.1"/>
</dbReference>
<dbReference type="PANTHER" id="PTHR43464:SF19">
    <property type="entry name" value="UBIQUINONE BIOSYNTHESIS O-METHYLTRANSFERASE, MITOCHONDRIAL"/>
    <property type="match status" value="1"/>
</dbReference>
<dbReference type="Pfam" id="PF13649">
    <property type="entry name" value="Methyltransf_25"/>
    <property type="match status" value="1"/>
</dbReference>
<protein>
    <submittedName>
        <fullName evidence="5">Class I SAM-dependent methyltransferase</fullName>
    </submittedName>
</protein>
<feature type="domain" description="Methyltransferase" evidence="4">
    <location>
        <begin position="47"/>
        <end position="144"/>
    </location>
</feature>
<proteinExistence type="predicted"/>
<dbReference type="GO" id="GO:0008168">
    <property type="term" value="F:methyltransferase activity"/>
    <property type="evidence" value="ECO:0007669"/>
    <property type="project" value="UniProtKB-KW"/>
</dbReference>
<dbReference type="Gene3D" id="3.40.50.150">
    <property type="entry name" value="Vaccinia Virus protein VP39"/>
    <property type="match status" value="1"/>
</dbReference>
<dbReference type="InterPro" id="IPR029063">
    <property type="entry name" value="SAM-dependent_MTases_sf"/>
</dbReference>
<evidence type="ECO:0000259" key="4">
    <source>
        <dbReference type="Pfam" id="PF13649"/>
    </source>
</evidence>
<keyword evidence="3" id="KW-0949">S-adenosyl-L-methionine</keyword>
<keyword evidence="2" id="KW-0808">Transferase</keyword>
<keyword evidence="6" id="KW-1185">Reference proteome</keyword>
<name>A0ABR8Q9F5_9CELL</name>
<evidence type="ECO:0000313" key="5">
    <source>
        <dbReference type="EMBL" id="MBD7917061.1"/>
    </source>
</evidence>
<evidence type="ECO:0000256" key="3">
    <source>
        <dbReference type="ARBA" id="ARBA00022691"/>
    </source>
</evidence>
<evidence type="ECO:0000256" key="1">
    <source>
        <dbReference type="ARBA" id="ARBA00022603"/>
    </source>
</evidence>
<evidence type="ECO:0000256" key="2">
    <source>
        <dbReference type="ARBA" id="ARBA00022679"/>
    </source>
</evidence>
<dbReference type="Proteomes" id="UP000604241">
    <property type="component" value="Unassembled WGS sequence"/>
</dbReference>
<reference evidence="5 6" key="1">
    <citation type="submission" date="2020-08" db="EMBL/GenBank/DDBJ databases">
        <title>A Genomic Blueprint of the Chicken Gut Microbiome.</title>
        <authorList>
            <person name="Gilroy R."/>
            <person name="Ravi A."/>
            <person name="Getino M."/>
            <person name="Pursley I."/>
            <person name="Horton D.L."/>
            <person name="Alikhan N.-F."/>
            <person name="Baker D."/>
            <person name="Gharbi K."/>
            <person name="Hall N."/>
            <person name="Watson M."/>
            <person name="Adriaenssens E.M."/>
            <person name="Foster-Nyarko E."/>
            <person name="Jarju S."/>
            <person name="Secka A."/>
            <person name="Antonio M."/>
            <person name="Oren A."/>
            <person name="Chaudhuri R."/>
            <person name="La Ragione R.M."/>
            <person name="Hildebrand F."/>
            <person name="Pallen M.J."/>
        </authorList>
    </citation>
    <scope>NUCLEOTIDE SEQUENCE [LARGE SCALE GENOMIC DNA]</scope>
    <source>
        <strain evidence="5 6">Sa3CUA2</strain>
    </source>
</reference>
<accession>A0ABR8Q9F5</accession>
<keyword evidence="1 5" id="KW-0489">Methyltransferase</keyword>
<dbReference type="InterPro" id="IPR041698">
    <property type="entry name" value="Methyltransf_25"/>
</dbReference>
<gene>
    <name evidence="5" type="ORF">H9657_02030</name>
</gene>
<organism evidence="5 6">
    <name type="scientific">Cellulomonas avistercoris</name>
    <dbReference type="NCBI Taxonomy" id="2762242"/>
    <lineage>
        <taxon>Bacteria</taxon>
        <taxon>Bacillati</taxon>
        <taxon>Actinomycetota</taxon>
        <taxon>Actinomycetes</taxon>
        <taxon>Micrococcales</taxon>
        <taxon>Cellulomonadaceae</taxon>
        <taxon>Cellulomonas</taxon>
    </lineage>
</organism>
<dbReference type="GO" id="GO:0032259">
    <property type="term" value="P:methylation"/>
    <property type="evidence" value="ECO:0007669"/>
    <property type="project" value="UniProtKB-KW"/>
</dbReference>
<sequence length="268" mass="29452">MSTSTYFDAAAEAYDEEFGEDSVWAIAHRTARRLLRAHLAGRPVERVLDAGCGTGKWGIPFAVGGADVVFADLAERMVSAAVESAVRAGATPGRVHPLTAPVQDMSALADAQFDLTLCMGDPLSYCGDPERGAAELVRTTRPGGTVLLSVDSRWGYLRVFKERDGYDLDRLAEFVRDGDVVGWEQLPLHAFTDRELRDLMARHGARTVGTWTLPTVSSYFLFDPAFRERLGDAEFRRRLDDVEWDALQAGSSAPGSHHLYGLFVREDA</sequence>
<dbReference type="CDD" id="cd02440">
    <property type="entry name" value="AdoMet_MTases"/>
    <property type="match status" value="1"/>
</dbReference>
<dbReference type="EMBL" id="JACSQV010000001">
    <property type="protein sequence ID" value="MBD7917061.1"/>
    <property type="molecule type" value="Genomic_DNA"/>
</dbReference>
<evidence type="ECO:0000313" key="6">
    <source>
        <dbReference type="Proteomes" id="UP000604241"/>
    </source>
</evidence>
<dbReference type="SUPFAM" id="SSF53335">
    <property type="entry name" value="S-adenosyl-L-methionine-dependent methyltransferases"/>
    <property type="match status" value="1"/>
</dbReference>